<gene>
    <name evidence="1" type="ORF">GJV76_03670</name>
</gene>
<dbReference type="OrthoDB" id="981124at2"/>
<keyword evidence="2" id="KW-1185">Reference proteome</keyword>
<dbReference type="Proteomes" id="UP000438760">
    <property type="component" value="Unassembled WGS sequence"/>
</dbReference>
<protein>
    <submittedName>
        <fullName evidence="1">Competence protein ComEA</fullName>
    </submittedName>
</protein>
<dbReference type="RefSeq" id="WP_155091295.1">
    <property type="nucleotide sequence ID" value="NZ_WMJX01000005.1"/>
</dbReference>
<sequence length="245" mass="29190">MEKITHLNQRIDNIATIYTKKRDTIYPFNPNFISDFKGYSLGMSIEEIDRLLSFRAENKYVNSAQEFQSVTRVSDEWLKKYSVYFKFPDWVSNPKPKVNYAKYKEEKEKEITPTCINEATEELLQKVRGIGPYYASKIVKDREKYGGYVHMDQLRFVYGLNDETISELFKYFKVFTAPNVEKINVNEASINELKKLPYLNYYIAREIVKYRSMQEDFVNKEQLRQIENFPLDKIDIISLYLKFTN</sequence>
<dbReference type="PANTHER" id="PTHR21180:SF32">
    <property type="entry name" value="ENDONUCLEASE_EXONUCLEASE_PHOSPHATASE FAMILY DOMAIN-CONTAINING PROTEIN 1"/>
    <property type="match status" value="1"/>
</dbReference>
<dbReference type="GO" id="GO:0015627">
    <property type="term" value="C:type II protein secretion system complex"/>
    <property type="evidence" value="ECO:0007669"/>
    <property type="project" value="TreeGrafter"/>
</dbReference>
<dbReference type="Gene3D" id="1.10.150.280">
    <property type="entry name" value="AF1531-like domain"/>
    <property type="match status" value="1"/>
</dbReference>
<dbReference type="EMBL" id="WMJX01000005">
    <property type="protein sequence ID" value="MTG97240.1"/>
    <property type="molecule type" value="Genomic_DNA"/>
</dbReference>
<name>A0A6I3LJ73_9FLAO</name>
<accession>A0A6I3LJ73</accession>
<reference evidence="1 2" key="1">
    <citation type="submission" date="2019-11" db="EMBL/GenBank/DDBJ databases">
        <title>Genome of Strain BIT-d1.</title>
        <authorList>
            <person name="Yang Y."/>
        </authorList>
    </citation>
    <scope>NUCLEOTIDE SEQUENCE [LARGE SCALE GENOMIC DNA]</scope>
    <source>
        <strain evidence="1 2">BIT-d1</strain>
    </source>
</reference>
<dbReference type="Pfam" id="PF12836">
    <property type="entry name" value="HHH_3"/>
    <property type="match status" value="2"/>
</dbReference>
<dbReference type="GO" id="GO:0015628">
    <property type="term" value="P:protein secretion by the type II secretion system"/>
    <property type="evidence" value="ECO:0007669"/>
    <property type="project" value="TreeGrafter"/>
</dbReference>
<organism evidence="1 2">
    <name type="scientific">Myroides albus</name>
    <dbReference type="NCBI Taxonomy" id="2562892"/>
    <lineage>
        <taxon>Bacteria</taxon>
        <taxon>Pseudomonadati</taxon>
        <taxon>Bacteroidota</taxon>
        <taxon>Flavobacteriia</taxon>
        <taxon>Flavobacteriales</taxon>
        <taxon>Flavobacteriaceae</taxon>
        <taxon>Myroides</taxon>
    </lineage>
</organism>
<dbReference type="PANTHER" id="PTHR21180">
    <property type="entry name" value="ENDONUCLEASE/EXONUCLEASE/PHOSPHATASE FAMILY DOMAIN-CONTAINING PROTEIN 1"/>
    <property type="match status" value="1"/>
</dbReference>
<dbReference type="Gene3D" id="1.10.150.320">
    <property type="entry name" value="Photosystem II 12 kDa extrinsic protein"/>
    <property type="match status" value="1"/>
</dbReference>
<dbReference type="InterPro" id="IPR051675">
    <property type="entry name" value="Endo/Exo/Phosphatase_dom_1"/>
</dbReference>
<evidence type="ECO:0000313" key="2">
    <source>
        <dbReference type="Proteomes" id="UP000438760"/>
    </source>
</evidence>
<proteinExistence type="predicted"/>
<dbReference type="InterPro" id="IPR010994">
    <property type="entry name" value="RuvA_2-like"/>
</dbReference>
<dbReference type="SUPFAM" id="SSF47781">
    <property type="entry name" value="RuvA domain 2-like"/>
    <property type="match status" value="2"/>
</dbReference>
<dbReference type="AlphaFoldDB" id="A0A6I3LJ73"/>
<comment type="caution">
    <text evidence="1">The sequence shown here is derived from an EMBL/GenBank/DDBJ whole genome shotgun (WGS) entry which is preliminary data.</text>
</comment>
<evidence type="ECO:0000313" key="1">
    <source>
        <dbReference type="EMBL" id="MTG97240.1"/>
    </source>
</evidence>